<keyword evidence="1" id="KW-0812">Transmembrane</keyword>
<dbReference type="VEuPathDB" id="VectorBase:AQUA015078"/>
<protein>
    <submittedName>
        <fullName evidence="2">Uncharacterized protein</fullName>
    </submittedName>
</protein>
<dbReference type="EnsemblMetazoa" id="AQUA015078-RB">
    <property type="protein sequence ID" value="AQUA015078-PB"/>
    <property type="gene ID" value="AQUA015078"/>
</dbReference>
<evidence type="ECO:0000313" key="3">
    <source>
        <dbReference type="Proteomes" id="UP000076407"/>
    </source>
</evidence>
<dbReference type="Proteomes" id="UP000076407">
    <property type="component" value="Unassembled WGS sequence"/>
</dbReference>
<dbReference type="AlphaFoldDB" id="A0A182XTD5"/>
<reference evidence="2" key="1">
    <citation type="submission" date="2020-05" db="UniProtKB">
        <authorList>
            <consortium name="EnsemblMetazoa"/>
        </authorList>
    </citation>
    <scope>IDENTIFICATION</scope>
    <source>
        <strain evidence="2">SANGQUA</strain>
    </source>
</reference>
<evidence type="ECO:0000256" key="1">
    <source>
        <dbReference type="SAM" id="Phobius"/>
    </source>
</evidence>
<sequence length="39" mass="4396">MYVLGSLGCSCLLVLFCFLLAVYKLNMLVFVVVYRSLCT</sequence>
<keyword evidence="1" id="KW-1133">Transmembrane helix</keyword>
<accession>A0A182XTD5</accession>
<proteinExistence type="predicted"/>
<keyword evidence="1" id="KW-0472">Membrane</keyword>
<organism evidence="2 3">
    <name type="scientific">Anopheles quadriannulatus</name>
    <name type="common">Mosquito</name>
    <dbReference type="NCBI Taxonomy" id="34691"/>
    <lineage>
        <taxon>Eukaryota</taxon>
        <taxon>Metazoa</taxon>
        <taxon>Ecdysozoa</taxon>
        <taxon>Arthropoda</taxon>
        <taxon>Hexapoda</taxon>
        <taxon>Insecta</taxon>
        <taxon>Pterygota</taxon>
        <taxon>Neoptera</taxon>
        <taxon>Endopterygota</taxon>
        <taxon>Diptera</taxon>
        <taxon>Nematocera</taxon>
        <taxon>Culicoidea</taxon>
        <taxon>Culicidae</taxon>
        <taxon>Anophelinae</taxon>
        <taxon>Anopheles</taxon>
    </lineage>
</organism>
<keyword evidence="3" id="KW-1185">Reference proteome</keyword>
<name>A0A182XTD5_ANOQN</name>
<feature type="transmembrane region" description="Helical" evidence="1">
    <location>
        <begin position="12"/>
        <end position="34"/>
    </location>
</feature>
<evidence type="ECO:0000313" key="2">
    <source>
        <dbReference type="EnsemblMetazoa" id="AQUA015078-PB"/>
    </source>
</evidence>